<feature type="transmembrane region" description="Helical" evidence="2">
    <location>
        <begin position="670"/>
        <end position="691"/>
    </location>
</feature>
<name>A0A1L7XWY6_9HELO</name>
<feature type="transmembrane region" description="Helical" evidence="2">
    <location>
        <begin position="777"/>
        <end position="800"/>
    </location>
</feature>
<keyword evidence="2" id="KW-0812">Transmembrane</keyword>
<dbReference type="OrthoDB" id="3248909at2759"/>
<gene>
    <name evidence="3" type="ORF">PAC_19454</name>
</gene>
<feature type="transmembrane region" description="Helical" evidence="2">
    <location>
        <begin position="549"/>
        <end position="570"/>
    </location>
</feature>
<proteinExistence type="predicted"/>
<evidence type="ECO:0000313" key="3">
    <source>
        <dbReference type="EMBL" id="CZR69554.1"/>
    </source>
</evidence>
<keyword evidence="2" id="KW-1133">Transmembrane helix</keyword>
<feature type="transmembrane region" description="Helical" evidence="2">
    <location>
        <begin position="1172"/>
        <end position="1193"/>
    </location>
</feature>
<dbReference type="Proteomes" id="UP000184330">
    <property type="component" value="Unassembled WGS sequence"/>
</dbReference>
<organism evidence="3 4">
    <name type="scientific">Phialocephala subalpina</name>
    <dbReference type="NCBI Taxonomy" id="576137"/>
    <lineage>
        <taxon>Eukaryota</taxon>
        <taxon>Fungi</taxon>
        <taxon>Dikarya</taxon>
        <taxon>Ascomycota</taxon>
        <taxon>Pezizomycotina</taxon>
        <taxon>Leotiomycetes</taxon>
        <taxon>Helotiales</taxon>
        <taxon>Mollisiaceae</taxon>
        <taxon>Phialocephala</taxon>
        <taxon>Phialocephala fortinii species complex</taxon>
    </lineage>
</organism>
<dbReference type="PANTHER" id="PTHR37544">
    <property type="entry name" value="SPRAY-RELATED"/>
    <property type="match status" value="1"/>
</dbReference>
<evidence type="ECO:0000313" key="4">
    <source>
        <dbReference type="Proteomes" id="UP000184330"/>
    </source>
</evidence>
<dbReference type="PANTHER" id="PTHR37544:SF3">
    <property type="entry name" value="SPRAY"/>
    <property type="match status" value="1"/>
</dbReference>
<reference evidence="3 4" key="1">
    <citation type="submission" date="2016-03" db="EMBL/GenBank/DDBJ databases">
        <authorList>
            <person name="Ploux O."/>
        </authorList>
    </citation>
    <scope>NUCLEOTIDE SEQUENCE [LARGE SCALE GENOMIC DNA]</scope>
    <source>
        <strain evidence="3 4">UAMH 11012</strain>
    </source>
</reference>
<dbReference type="STRING" id="576137.A0A1L7XWY6"/>
<feature type="region of interest" description="Disordered" evidence="1">
    <location>
        <begin position="633"/>
        <end position="656"/>
    </location>
</feature>
<dbReference type="InterPro" id="IPR021840">
    <property type="entry name" value="DUF3433"/>
</dbReference>
<accession>A0A1L7XWY6</accession>
<dbReference type="Pfam" id="PF11915">
    <property type="entry name" value="DUF3433"/>
    <property type="match status" value="2"/>
</dbReference>
<protein>
    <submittedName>
        <fullName evidence="3">Uncharacterized protein</fullName>
    </submittedName>
</protein>
<feature type="transmembrane region" description="Helical" evidence="2">
    <location>
        <begin position="127"/>
        <end position="147"/>
    </location>
</feature>
<keyword evidence="2" id="KW-0472">Membrane</keyword>
<feature type="transmembrane region" description="Helical" evidence="2">
    <location>
        <begin position="194"/>
        <end position="216"/>
    </location>
</feature>
<feature type="transmembrane region" description="Helical" evidence="2">
    <location>
        <begin position="711"/>
        <end position="731"/>
    </location>
</feature>
<keyword evidence="4" id="KW-1185">Reference proteome</keyword>
<evidence type="ECO:0000256" key="2">
    <source>
        <dbReference type="SAM" id="Phobius"/>
    </source>
</evidence>
<dbReference type="EMBL" id="FJOG01000073">
    <property type="protein sequence ID" value="CZR69554.1"/>
    <property type="molecule type" value="Genomic_DNA"/>
</dbReference>
<feature type="transmembrane region" description="Helical" evidence="2">
    <location>
        <begin position="75"/>
        <end position="94"/>
    </location>
</feature>
<evidence type="ECO:0000256" key="1">
    <source>
        <dbReference type="SAM" id="MobiDB-lite"/>
    </source>
</evidence>
<sequence>MPGHVKTPNHSYYETPKVSPISAYSARGKYEVVTNVRDVAPPDQPRPRNKRAWQVWKRSQDHGAYRSESWKPITLRAPVLGSLILFSVLIISLLEVLSAKSSGNQNGGGLVFAADVDNLPTFSSFGYLYFPTIIAVCYSLMWGWVDLDVKRLEPWFRLSTATGAKAADSLLLQYPSDFLPFVPITAFRRKHWSVFLAGTIMLTVFWAITPLQSAIFNAATITRSISTKMVTSARLISMNQQITGLNANFLNTAYAISWLGQVLPAFTTANYAVLPFQPTPERQSISSLEAWTTDADAFSTTLSCTPAHVNLTGLGYTFSNGKGCVVPQINLADTYSTGKYMVNYIGYFNNAQNDWFLQNPNCSAEFSNNFLALWASNSSWTGVGTYSNLTALFCETSYSSTRYSVTVNASNSAIVTGYEISSKGDSTIGDLFNTTAFEYILSTGVNPIDQGIDLPSRAVLEQSSRLLNYSLASPVSNVVGFAVALNPLTVEDLANATNLQNAFQIAHQLLFSTAFSSLLNSTNVSASVEDPRTGLVEETLGAIILVRPVSIAVEVALGVVAIFTAVLWYYSHRRASHLQQDPASLADVMSIYSSGRLSPATFDLGEESNKAALVKVVSNKTYHLLTNGAQPDVTAPPDYNYPRHGHSTSITSGPRAEEAPSVLPLELHRLMGFIFGLFISSSIFGVVYLNYQARRLNGLTLPSTNSIVLSILENYVPTIFATLLEPVWVVLNRQLCLLKPFDELRKGNAKSSNSLEAKYSSLPPQLSIWRAIKAGHFVLASVCLIALSTNILAVTLSTLVNERVAQVTFQTQAQQVYLPTFNDTRISNYGGGPSGANSDHFYLKLANLTHNTSLPAWLDSDYYYMPFSLETPPEVSDSVAPTIVEGFKVSTTGFGSSVNCTNLTPGTGPDTYLFNISADGSTAFLSTTHQLPNGTAVTCVPLAVTDSLNETIGFAATFPTGNLAREVMQGMFPAGGLDDGGFCASLLVAGWTRAGPTPGSTPFTGAKNSTHPITLTSSSFVACTAKLQTAQFEVYVDPSGHILSTNQTTNATTDTSRYFIGNGTELNLITEAVSLIAPFNVGLFEWHNGTFTTDWMNSLLAIMQNSDAYVNPSFPAPNGTAVAPMIEKLYTQLFGLLLSLDAAHVFPVDTTASPFPAKAIGTVPRLFLNETMFQVSVAILILHFVCAVIFYVFRPKKFLPRMPISIAAILSFVTASRALEDFKELDRGLRMGGEGGEEMRYGYGRYVGTDGKTHVGIEQARFVVPLKAKNPEVRGRKWGKFLGRKDENEPRNWI</sequence>